<dbReference type="AlphaFoldDB" id="A0A6G4XKT5"/>
<organism evidence="1 2">
    <name type="scientific">Streptomyces mesophilus</name>
    <dbReference type="NCBI Taxonomy" id="1775132"/>
    <lineage>
        <taxon>Bacteria</taxon>
        <taxon>Bacillati</taxon>
        <taxon>Actinomycetota</taxon>
        <taxon>Actinomycetes</taxon>
        <taxon>Kitasatosporales</taxon>
        <taxon>Streptomycetaceae</taxon>
        <taxon>Streptomyces</taxon>
    </lineage>
</organism>
<comment type="caution">
    <text evidence="1">The sequence shown here is derived from an EMBL/GenBank/DDBJ whole genome shotgun (WGS) entry which is preliminary data.</text>
</comment>
<dbReference type="Proteomes" id="UP000481109">
    <property type="component" value="Unassembled WGS sequence"/>
</dbReference>
<sequence length="113" mass="11659">MLRGEESDPPRKVPTAAVTYEVTGEGTVEITYQGASEKGTAETVTRAELPWRKEIRVPLGRAPVVSVVLGAKGGQAKCALAIKGRHVQSATADGAYGRTNCTGVLPSPAPSAG</sequence>
<evidence type="ECO:0000313" key="1">
    <source>
        <dbReference type="EMBL" id="NGO78155.1"/>
    </source>
</evidence>
<dbReference type="EMBL" id="JAAKZW010000090">
    <property type="protein sequence ID" value="NGO78155.1"/>
    <property type="molecule type" value="Genomic_DNA"/>
</dbReference>
<gene>
    <name evidence="1" type="ORF">G6045_21160</name>
</gene>
<reference evidence="1 2" key="1">
    <citation type="submission" date="2020-02" db="EMBL/GenBank/DDBJ databases">
        <title>Whole-genome analyses of novel actinobacteria.</title>
        <authorList>
            <person name="Sahin N."/>
            <person name="Tokatli A."/>
        </authorList>
    </citation>
    <scope>NUCLEOTIDE SEQUENCE [LARGE SCALE GENOMIC DNA]</scope>
    <source>
        <strain evidence="1 2">YC504</strain>
    </source>
</reference>
<name>A0A6G4XKT5_9ACTN</name>
<dbReference type="InterPro" id="IPR038468">
    <property type="entry name" value="MmpS_C"/>
</dbReference>
<protein>
    <submittedName>
        <fullName evidence="1">Uncharacterized protein</fullName>
    </submittedName>
</protein>
<accession>A0A6G4XKT5</accession>
<keyword evidence="2" id="KW-1185">Reference proteome</keyword>
<dbReference type="Gene3D" id="2.60.40.2880">
    <property type="entry name" value="MmpS1-5, C-terminal soluble domain"/>
    <property type="match status" value="1"/>
</dbReference>
<evidence type="ECO:0000313" key="2">
    <source>
        <dbReference type="Proteomes" id="UP000481109"/>
    </source>
</evidence>
<proteinExistence type="predicted"/>